<sequence>MENQLRLAQEEFDSIEQLAGVGYTPEKIAQYLDVDKELFMKRWHIKDSPIRYAYDKGALQTEFNTLNQQRELAESGNITAAQIFLKEKERIRIDNIRKQCLFQE</sequence>
<dbReference type="RefSeq" id="WP_093024708.1">
    <property type="nucleotide sequence ID" value="NZ_FPBK01000005.1"/>
</dbReference>
<gene>
    <name evidence="1" type="ORF">SAMN05216480_10533</name>
</gene>
<dbReference type="AlphaFoldDB" id="A0A1I7GKI9"/>
<accession>A0A1I7GKI9</accession>
<dbReference type="Proteomes" id="UP000199138">
    <property type="component" value="Unassembled WGS sequence"/>
</dbReference>
<protein>
    <submittedName>
        <fullName evidence="1">Uncharacterized protein</fullName>
    </submittedName>
</protein>
<dbReference type="STRING" id="1224947.SAMN05216480_10533"/>
<reference evidence="1 2" key="1">
    <citation type="submission" date="2016-10" db="EMBL/GenBank/DDBJ databases">
        <authorList>
            <person name="de Groot N.N."/>
        </authorList>
    </citation>
    <scope>NUCLEOTIDE SEQUENCE [LARGE SCALE GENOMIC DNA]</scope>
    <source>
        <strain evidence="1 2">CGMCC 1.12333</strain>
    </source>
</reference>
<name>A0A1I7GKI9_9FLAO</name>
<evidence type="ECO:0000313" key="2">
    <source>
        <dbReference type="Proteomes" id="UP000199138"/>
    </source>
</evidence>
<dbReference type="EMBL" id="FPBK01000005">
    <property type="protein sequence ID" value="SFU48987.1"/>
    <property type="molecule type" value="Genomic_DNA"/>
</dbReference>
<keyword evidence="2" id="KW-1185">Reference proteome</keyword>
<proteinExistence type="predicted"/>
<dbReference type="OrthoDB" id="1272955at2"/>
<evidence type="ECO:0000313" key="1">
    <source>
        <dbReference type="EMBL" id="SFU48987.1"/>
    </source>
</evidence>
<organism evidence="1 2">
    <name type="scientific">Pustulibacterium marinum</name>
    <dbReference type="NCBI Taxonomy" id="1224947"/>
    <lineage>
        <taxon>Bacteria</taxon>
        <taxon>Pseudomonadati</taxon>
        <taxon>Bacteroidota</taxon>
        <taxon>Flavobacteriia</taxon>
        <taxon>Flavobacteriales</taxon>
        <taxon>Flavobacteriaceae</taxon>
        <taxon>Pustulibacterium</taxon>
    </lineage>
</organism>